<keyword evidence="2 6" id="KW-0808">Transferase</keyword>
<protein>
    <submittedName>
        <fullName evidence="6">SAM dependent carboxyl methyltransferase</fullName>
    </submittedName>
</protein>
<keyword evidence="3" id="KW-0479">Metal-binding</keyword>
<dbReference type="Proteomes" id="UP000188268">
    <property type="component" value="Unassembled WGS sequence"/>
</dbReference>
<dbReference type="OrthoDB" id="1523883at2759"/>
<gene>
    <name evidence="6" type="ORF">CCACVL1_27160</name>
</gene>
<evidence type="ECO:0000256" key="2">
    <source>
        <dbReference type="ARBA" id="ARBA00022679"/>
    </source>
</evidence>
<dbReference type="GO" id="GO:0046872">
    <property type="term" value="F:metal ion binding"/>
    <property type="evidence" value="ECO:0007669"/>
    <property type="project" value="UniProtKB-KW"/>
</dbReference>
<dbReference type="Gene3D" id="1.10.1200.270">
    <property type="entry name" value="Methyltransferase, alpha-helical capping domain"/>
    <property type="match status" value="1"/>
</dbReference>
<feature type="region of interest" description="Disordered" evidence="5">
    <location>
        <begin position="1"/>
        <end position="28"/>
    </location>
</feature>
<evidence type="ECO:0000256" key="5">
    <source>
        <dbReference type="SAM" id="MobiDB-lite"/>
    </source>
</evidence>
<evidence type="ECO:0000256" key="3">
    <source>
        <dbReference type="ARBA" id="ARBA00022723"/>
    </source>
</evidence>
<sequence length="371" mass="41868">MEDKEQTSLGSRPMVGGEGPQSYAQNSSIQKKVVEDTKELIHVAIIEKLGLQYITNSGSSNSTFRIADLGCSVGPNTFFAVQNIIDAIELKYHKTYKGNKINPEFQVFFNDHADNDFNTLFKLLPPSRNYFTNAVPGSFHGRLFPKSSLHFVHSSCSLHWLSKVPKEVVDSKSPAWNKGSIICTGLVKEVLDAYSNQFNNDMESYLTARAQEIVGGGLMVLIFPVLPDGIPMAQTSTGKAMELLYSCLNDLAILGLVKQEKVDSFNIPFYFPNAEEMVRIVERNGYFIVEKIQEYLSKSPVISKDVQFLITSHLRAATEGIIKEHFGLGIVEELFNYFQKKLTDDDHTFTKEYTPEIEYLFIVLKRKAFDR</sequence>
<dbReference type="InterPro" id="IPR029063">
    <property type="entry name" value="SAM-dependent_MTases_sf"/>
</dbReference>
<evidence type="ECO:0000256" key="4">
    <source>
        <dbReference type="ARBA" id="ARBA00022842"/>
    </source>
</evidence>
<keyword evidence="7" id="KW-1185">Reference proteome</keyword>
<dbReference type="PANTHER" id="PTHR31009">
    <property type="entry name" value="S-ADENOSYL-L-METHIONINE:CARBOXYL METHYLTRANSFERASE FAMILY PROTEIN"/>
    <property type="match status" value="1"/>
</dbReference>
<dbReference type="InterPro" id="IPR042086">
    <property type="entry name" value="MeTrfase_capping"/>
</dbReference>
<evidence type="ECO:0000313" key="7">
    <source>
        <dbReference type="Proteomes" id="UP000188268"/>
    </source>
</evidence>
<evidence type="ECO:0000313" key="6">
    <source>
        <dbReference type="EMBL" id="OMO55594.1"/>
    </source>
</evidence>
<dbReference type="AlphaFoldDB" id="A0A1R3GBX3"/>
<dbReference type="Gene3D" id="3.40.50.150">
    <property type="entry name" value="Vaccinia Virus protein VP39"/>
    <property type="match status" value="1"/>
</dbReference>
<name>A0A1R3GBX3_COCAP</name>
<dbReference type="InterPro" id="IPR005299">
    <property type="entry name" value="MeTrfase_7"/>
</dbReference>
<dbReference type="GO" id="GO:0032259">
    <property type="term" value="P:methylation"/>
    <property type="evidence" value="ECO:0007669"/>
    <property type="project" value="UniProtKB-KW"/>
</dbReference>
<dbReference type="Gramene" id="OMO55594">
    <property type="protein sequence ID" value="OMO55594"/>
    <property type="gene ID" value="CCACVL1_27160"/>
</dbReference>
<dbReference type="EMBL" id="AWWV01014637">
    <property type="protein sequence ID" value="OMO55594.1"/>
    <property type="molecule type" value="Genomic_DNA"/>
</dbReference>
<evidence type="ECO:0000256" key="1">
    <source>
        <dbReference type="ARBA" id="ARBA00022603"/>
    </source>
</evidence>
<dbReference type="Pfam" id="PF03492">
    <property type="entry name" value="Methyltransf_7"/>
    <property type="match status" value="1"/>
</dbReference>
<comment type="caution">
    <text evidence="6">The sequence shown here is derived from an EMBL/GenBank/DDBJ whole genome shotgun (WGS) entry which is preliminary data.</text>
</comment>
<dbReference type="GO" id="GO:0008168">
    <property type="term" value="F:methyltransferase activity"/>
    <property type="evidence" value="ECO:0007669"/>
    <property type="project" value="UniProtKB-KW"/>
</dbReference>
<keyword evidence="4" id="KW-0460">Magnesium</keyword>
<keyword evidence="1 6" id="KW-0489">Methyltransferase</keyword>
<proteinExistence type="predicted"/>
<organism evidence="6 7">
    <name type="scientific">Corchorus capsularis</name>
    <name type="common">Jute</name>
    <dbReference type="NCBI Taxonomy" id="210143"/>
    <lineage>
        <taxon>Eukaryota</taxon>
        <taxon>Viridiplantae</taxon>
        <taxon>Streptophyta</taxon>
        <taxon>Embryophyta</taxon>
        <taxon>Tracheophyta</taxon>
        <taxon>Spermatophyta</taxon>
        <taxon>Magnoliopsida</taxon>
        <taxon>eudicotyledons</taxon>
        <taxon>Gunneridae</taxon>
        <taxon>Pentapetalae</taxon>
        <taxon>rosids</taxon>
        <taxon>malvids</taxon>
        <taxon>Malvales</taxon>
        <taxon>Malvaceae</taxon>
        <taxon>Grewioideae</taxon>
        <taxon>Apeibeae</taxon>
        <taxon>Corchorus</taxon>
    </lineage>
</organism>
<accession>A0A1R3GBX3</accession>
<reference evidence="6 7" key="1">
    <citation type="submission" date="2013-09" db="EMBL/GenBank/DDBJ databases">
        <title>Corchorus capsularis genome sequencing.</title>
        <authorList>
            <person name="Alam M."/>
            <person name="Haque M.S."/>
            <person name="Islam M.S."/>
            <person name="Emdad E.M."/>
            <person name="Islam M.M."/>
            <person name="Ahmed B."/>
            <person name="Halim A."/>
            <person name="Hossen Q.M.M."/>
            <person name="Hossain M.Z."/>
            <person name="Ahmed R."/>
            <person name="Khan M.M."/>
            <person name="Islam R."/>
            <person name="Rashid M.M."/>
            <person name="Khan S.A."/>
            <person name="Rahman M.S."/>
            <person name="Alam M."/>
        </authorList>
    </citation>
    <scope>NUCLEOTIDE SEQUENCE [LARGE SCALE GENOMIC DNA]</scope>
    <source>
        <strain evidence="7">cv. CVL-1</strain>
        <tissue evidence="6">Whole seedling</tissue>
    </source>
</reference>
<dbReference type="SUPFAM" id="SSF53335">
    <property type="entry name" value="S-adenosyl-L-methionine-dependent methyltransferases"/>
    <property type="match status" value="1"/>
</dbReference>
<dbReference type="OMA" id="MEEISHP"/>